<evidence type="ECO:0000313" key="1">
    <source>
        <dbReference type="EMBL" id="EWG43283.1"/>
    </source>
</evidence>
<protein>
    <submittedName>
        <fullName evidence="1">Uncharacterized protein</fullName>
    </submittedName>
</protein>
<name>W7LVJ3_GIBM7</name>
<sequence length="45" mass="4964">MRRNDGTEQPAHPSTQALNKLLKQNKGPICVRHYCTVQSGVSAMP</sequence>
<dbReference type="VEuPathDB" id="FungiDB:FVEG_15551"/>
<dbReference type="KEGG" id="fvr:FVEG_15551"/>
<dbReference type="RefSeq" id="XP_018749474.1">
    <property type="nucleotide sequence ID" value="XM_018904690.1"/>
</dbReference>
<dbReference type="Proteomes" id="UP000009096">
    <property type="component" value="Chromosome 4"/>
</dbReference>
<keyword evidence="2" id="KW-1185">Reference proteome</keyword>
<evidence type="ECO:0000313" key="2">
    <source>
        <dbReference type="Proteomes" id="UP000009096"/>
    </source>
</evidence>
<reference evidence="1 2" key="1">
    <citation type="journal article" date="2010" name="Nature">
        <title>Comparative genomics reveals mobile pathogenicity chromosomes in Fusarium.</title>
        <authorList>
            <person name="Ma L.J."/>
            <person name="van der Does H.C."/>
            <person name="Borkovich K.A."/>
            <person name="Coleman J.J."/>
            <person name="Daboussi M.J."/>
            <person name="Di Pietro A."/>
            <person name="Dufresne M."/>
            <person name="Freitag M."/>
            <person name="Grabherr M."/>
            <person name="Henrissat B."/>
            <person name="Houterman P.M."/>
            <person name="Kang S."/>
            <person name="Shim W.B."/>
            <person name="Woloshuk C."/>
            <person name="Xie X."/>
            <person name="Xu J.R."/>
            <person name="Antoniw J."/>
            <person name="Baker S.E."/>
            <person name="Bluhm B.H."/>
            <person name="Breakspear A."/>
            <person name="Brown D.W."/>
            <person name="Butchko R.A."/>
            <person name="Chapman S."/>
            <person name="Coulson R."/>
            <person name="Coutinho P.M."/>
            <person name="Danchin E.G."/>
            <person name="Diener A."/>
            <person name="Gale L.R."/>
            <person name="Gardiner D.M."/>
            <person name="Goff S."/>
            <person name="Hammond-Kosack K.E."/>
            <person name="Hilburn K."/>
            <person name="Hua-Van A."/>
            <person name="Jonkers W."/>
            <person name="Kazan K."/>
            <person name="Kodira C.D."/>
            <person name="Koehrsen M."/>
            <person name="Kumar L."/>
            <person name="Lee Y.H."/>
            <person name="Li L."/>
            <person name="Manners J.M."/>
            <person name="Miranda-Saavedra D."/>
            <person name="Mukherjee M."/>
            <person name="Park G."/>
            <person name="Park J."/>
            <person name="Park S.Y."/>
            <person name="Proctor R.H."/>
            <person name="Regev A."/>
            <person name="Ruiz-Roldan M.C."/>
            <person name="Sain D."/>
            <person name="Sakthikumar S."/>
            <person name="Sykes S."/>
            <person name="Schwartz D.C."/>
            <person name="Turgeon B.G."/>
            <person name="Wapinski I."/>
            <person name="Yoder O."/>
            <person name="Young S."/>
            <person name="Zeng Q."/>
            <person name="Zhou S."/>
            <person name="Galagan J."/>
            <person name="Cuomo C.A."/>
            <person name="Kistler H.C."/>
            <person name="Rep M."/>
        </authorList>
    </citation>
    <scope>NUCLEOTIDE SEQUENCE [LARGE SCALE GENOMIC DNA]</scope>
    <source>
        <strain evidence="2">M3125 / FGSC 7600</strain>
    </source>
</reference>
<proteinExistence type="predicted"/>
<dbReference type="EMBL" id="CM000581">
    <property type="protein sequence ID" value="EWG43283.1"/>
    <property type="molecule type" value="Genomic_DNA"/>
</dbReference>
<dbReference type="EMBL" id="DS022246">
    <property type="protein sequence ID" value="EWG43283.1"/>
    <property type="molecule type" value="Genomic_DNA"/>
</dbReference>
<dbReference type="GeneID" id="30072427"/>
<dbReference type="AlphaFoldDB" id="W7LVJ3"/>
<organism evidence="1 2">
    <name type="scientific">Gibberella moniliformis (strain M3125 / FGSC 7600)</name>
    <name type="common">Maize ear and stalk rot fungus</name>
    <name type="synonym">Fusarium verticillioides</name>
    <dbReference type="NCBI Taxonomy" id="334819"/>
    <lineage>
        <taxon>Eukaryota</taxon>
        <taxon>Fungi</taxon>
        <taxon>Dikarya</taxon>
        <taxon>Ascomycota</taxon>
        <taxon>Pezizomycotina</taxon>
        <taxon>Sordariomycetes</taxon>
        <taxon>Hypocreomycetidae</taxon>
        <taxon>Hypocreales</taxon>
        <taxon>Nectriaceae</taxon>
        <taxon>Fusarium</taxon>
        <taxon>Fusarium fujikuroi species complex</taxon>
    </lineage>
</organism>
<gene>
    <name evidence="1" type="ORF">FVEG_15551</name>
</gene>
<accession>W7LVJ3</accession>